<feature type="transmembrane region" description="Helical" evidence="9">
    <location>
        <begin position="392"/>
        <end position="411"/>
    </location>
</feature>
<feature type="transmembrane region" description="Helical" evidence="9">
    <location>
        <begin position="48"/>
        <end position="70"/>
    </location>
</feature>
<comment type="caution">
    <text evidence="10">The sequence shown here is derived from an EMBL/GenBank/DDBJ whole genome shotgun (WGS) entry which is preliminary data.</text>
</comment>
<evidence type="ECO:0000256" key="7">
    <source>
        <dbReference type="ARBA" id="ARBA00023180"/>
    </source>
</evidence>
<evidence type="ECO:0000256" key="1">
    <source>
        <dbReference type="ARBA" id="ARBA00004232"/>
    </source>
</evidence>
<keyword evidence="11" id="KW-1185">Reference proteome</keyword>
<proteinExistence type="inferred from homology"/>
<keyword evidence="6 9" id="KW-0472">Membrane</keyword>
<evidence type="ECO:0000313" key="10">
    <source>
        <dbReference type="EMBL" id="CAD5111467.1"/>
    </source>
</evidence>
<name>A0A7I8V870_9ANNE</name>
<feature type="transmembrane region" description="Helical" evidence="9">
    <location>
        <begin position="305"/>
        <end position="333"/>
    </location>
</feature>
<keyword evidence="7" id="KW-0325">Glycoprotein</keyword>
<evidence type="ECO:0000256" key="3">
    <source>
        <dbReference type="ARBA" id="ARBA00014572"/>
    </source>
</evidence>
<feature type="transmembrane region" description="Helical" evidence="9">
    <location>
        <begin position="110"/>
        <end position="128"/>
    </location>
</feature>
<evidence type="ECO:0000256" key="6">
    <source>
        <dbReference type="ARBA" id="ARBA00023136"/>
    </source>
</evidence>
<evidence type="ECO:0000256" key="5">
    <source>
        <dbReference type="ARBA" id="ARBA00022989"/>
    </source>
</evidence>
<dbReference type="EMBL" id="CAJFCJ010000001">
    <property type="protein sequence ID" value="CAD5111467.1"/>
    <property type="molecule type" value="Genomic_DNA"/>
</dbReference>
<keyword evidence="5 9" id="KW-1133">Transmembrane helix</keyword>
<dbReference type="InterPro" id="IPR029713">
    <property type="entry name" value="TMEM168"/>
</dbReference>
<dbReference type="AlphaFoldDB" id="A0A7I8V870"/>
<comment type="subcellular location">
    <subcellularLocation>
        <location evidence="1">Nucleus membrane</location>
        <topology evidence="1">Multi-pass membrane protein</topology>
    </subcellularLocation>
</comment>
<reference evidence="10 11" key="1">
    <citation type="submission" date="2020-08" db="EMBL/GenBank/DDBJ databases">
        <authorList>
            <person name="Hejnol A."/>
        </authorList>
    </citation>
    <scope>NUCLEOTIDE SEQUENCE [LARGE SCALE GENOMIC DNA]</scope>
</reference>
<sequence length="703" mass="79489">MDGVEKISPEMSTKHRRTLSLVKYAGSHVAERSVNLVKKGRRAIGIKVFLYLSNIVLLVAIFVGLYARWQQNSENFILWLSILGIIVFLLSGALMLYTSYNEFGMHLSRLWMGAFLGLLAFTQKPNMYGEITQMMDSLFITSICLKAFDSLIRRVLGYANNVVLLSKFESIELFGLMCSSTLFHSQYLSIALLSLAFIASIIGIRLKSFSCLVQLVAFLITARLEIFPRLFQIHPNVPALAAFASRFCFSAAFDLYFGAQSQLERWKKLLRTPSIIRKLSLIFLFIIQIAYLTIHSLLIKNHKEWFIVVPLFGVFSAIWCVFHLAFIACCWTISNRITLCNQSYYEDKESYSNVLASRGVRHLALTASRLVKAAVFLTFLITIISWRTKTALSLSLACFLLPLELAICSLVGSFGSKLGGTCIGYALVAPAVNVRPDLSPTLLPSSHVADVSGRATTILNVIQQFFVSHLIDNAGCDYTSSGVTLSDVKTKLCSLFSKRTSDGPRYDTYIVYYSGHTHQNGDWALADNDILKFDFILQWWKEQGDSGSRLLIIVDADKAYNWSKVVRRADEFVALQTWQWRKGADLENSAIGCFTHDWVTFNSETDNDIDWLQRPYRCIYSVSSDWPDFQLQTPSGQDVLDHWGACVPKMSRPLLKFVSTPNSNCFAIFTPCECVIKCLRKLRMAWVPPRHIDTSHGFKLFRT</sequence>
<gene>
    <name evidence="10" type="ORF">DGYR_LOCUS759</name>
</gene>
<dbReference type="PANTHER" id="PTHR14437:SF2">
    <property type="entry name" value="TRANSMEMBRANE PROTEIN 168"/>
    <property type="match status" value="1"/>
</dbReference>
<keyword evidence="8" id="KW-0539">Nucleus</keyword>
<organism evidence="10 11">
    <name type="scientific">Dimorphilus gyrociliatus</name>
    <dbReference type="NCBI Taxonomy" id="2664684"/>
    <lineage>
        <taxon>Eukaryota</taxon>
        <taxon>Metazoa</taxon>
        <taxon>Spiralia</taxon>
        <taxon>Lophotrochozoa</taxon>
        <taxon>Annelida</taxon>
        <taxon>Polychaeta</taxon>
        <taxon>Polychaeta incertae sedis</taxon>
        <taxon>Dinophilidae</taxon>
        <taxon>Dimorphilus</taxon>
    </lineage>
</organism>
<comment type="similarity">
    <text evidence="2">Belongs to the TMEM168 family.</text>
</comment>
<feature type="transmembrane region" description="Helical" evidence="9">
    <location>
        <begin position="186"/>
        <end position="204"/>
    </location>
</feature>
<dbReference type="GO" id="GO:0031965">
    <property type="term" value="C:nuclear membrane"/>
    <property type="evidence" value="ECO:0007669"/>
    <property type="project" value="UniProtKB-SubCell"/>
</dbReference>
<evidence type="ECO:0000256" key="2">
    <source>
        <dbReference type="ARBA" id="ARBA00007329"/>
    </source>
</evidence>
<accession>A0A7I8V870</accession>
<dbReference type="OrthoDB" id="5967342at2759"/>
<evidence type="ECO:0000256" key="8">
    <source>
        <dbReference type="ARBA" id="ARBA00023242"/>
    </source>
</evidence>
<protein>
    <recommendedName>
        <fullName evidence="3">Transmembrane protein 168</fullName>
    </recommendedName>
</protein>
<evidence type="ECO:0000313" key="11">
    <source>
        <dbReference type="Proteomes" id="UP000549394"/>
    </source>
</evidence>
<evidence type="ECO:0000256" key="9">
    <source>
        <dbReference type="SAM" id="Phobius"/>
    </source>
</evidence>
<dbReference type="PANTHER" id="PTHR14437">
    <property type="entry name" value="TRANSMEMBRANE PROTEIN 168"/>
    <property type="match status" value="1"/>
</dbReference>
<feature type="transmembrane region" description="Helical" evidence="9">
    <location>
        <begin position="237"/>
        <end position="258"/>
    </location>
</feature>
<dbReference type="Proteomes" id="UP000549394">
    <property type="component" value="Unassembled WGS sequence"/>
</dbReference>
<feature type="transmembrane region" description="Helical" evidence="9">
    <location>
        <begin position="211"/>
        <end position="231"/>
    </location>
</feature>
<feature type="transmembrane region" description="Helical" evidence="9">
    <location>
        <begin position="279"/>
        <end position="299"/>
    </location>
</feature>
<evidence type="ECO:0000256" key="4">
    <source>
        <dbReference type="ARBA" id="ARBA00022692"/>
    </source>
</evidence>
<keyword evidence="4 9" id="KW-0812">Transmembrane</keyword>
<feature type="transmembrane region" description="Helical" evidence="9">
    <location>
        <begin position="76"/>
        <end position="98"/>
    </location>
</feature>